<dbReference type="Gene3D" id="1.10.10.10">
    <property type="entry name" value="Winged helix-like DNA-binding domain superfamily/Winged helix DNA-binding domain"/>
    <property type="match status" value="1"/>
</dbReference>
<evidence type="ECO:0000313" key="2">
    <source>
        <dbReference type="EMBL" id="CAI9302273.1"/>
    </source>
</evidence>
<dbReference type="AlphaFoldDB" id="A0AA36A0L9"/>
<dbReference type="Proteomes" id="UP001177003">
    <property type="component" value="Chromosome 9"/>
</dbReference>
<feature type="region of interest" description="Disordered" evidence="1">
    <location>
        <begin position="28"/>
        <end position="66"/>
    </location>
</feature>
<keyword evidence="3" id="KW-1185">Reference proteome</keyword>
<organism evidence="2 3">
    <name type="scientific">Lactuca saligna</name>
    <name type="common">Willowleaf lettuce</name>
    <dbReference type="NCBI Taxonomy" id="75948"/>
    <lineage>
        <taxon>Eukaryota</taxon>
        <taxon>Viridiplantae</taxon>
        <taxon>Streptophyta</taxon>
        <taxon>Embryophyta</taxon>
        <taxon>Tracheophyta</taxon>
        <taxon>Spermatophyta</taxon>
        <taxon>Magnoliopsida</taxon>
        <taxon>eudicotyledons</taxon>
        <taxon>Gunneridae</taxon>
        <taxon>Pentapetalae</taxon>
        <taxon>asterids</taxon>
        <taxon>campanulids</taxon>
        <taxon>Asterales</taxon>
        <taxon>Asteraceae</taxon>
        <taxon>Cichorioideae</taxon>
        <taxon>Cichorieae</taxon>
        <taxon>Lactucinae</taxon>
        <taxon>Lactuca</taxon>
    </lineage>
</organism>
<evidence type="ECO:0000256" key="1">
    <source>
        <dbReference type="SAM" id="MobiDB-lite"/>
    </source>
</evidence>
<name>A0AA36A0L9_LACSI</name>
<dbReference type="EMBL" id="OX465085">
    <property type="protein sequence ID" value="CAI9302273.1"/>
    <property type="molecule type" value="Genomic_DNA"/>
</dbReference>
<sequence length="128" mass="13889">MLRSLSLEANEVALLAFLNLSVMDETTENISSSREQRTTASGKQQAGSSGTSNQSHIPSSRINTQSYQTAPSNQFIGQYVVNGLSGVDKMVLDYLLLPVNLEAIEGMVIEGLIYSSIDENHFKSTGNM</sequence>
<evidence type="ECO:0000313" key="3">
    <source>
        <dbReference type="Proteomes" id="UP001177003"/>
    </source>
</evidence>
<dbReference type="InterPro" id="IPR036388">
    <property type="entry name" value="WH-like_DNA-bd_sf"/>
</dbReference>
<accession>A0AA36A0L9</accession>
<proteinExistence type="predicted"/>
<protein>
    <submittedName>
        <fullName evidence="2">Uncharacterized protein</fullName>
    </submittedName>
</protein>
<reference evidence="2" key="1">
    <citation type="submission" date="2023-04" db="EMBL/GenBank/DDBJ databases">
        <authorList>
            <person name="Vijverberg K."/>
            <person name="Xiong W."/>
            <person name="Schranz E."/>
        </authorList>
    </citation>
    <scope>NUCLEOTIDE SEQUENCE</scope>
</reference>
<gene>
    <name evidence="2" type="ORF">LSALG_LOCUS40766</name>
</gene>